<dbReference type="SUPFAM" id="SSF103575">
    <property type="entry name" value="Plexin repeat"/>
    <property type="match status" value="1"/>
</dbReference>
<evidence type="ECO:0000256" key="5">
    <source>
        <dbReference type="ARBA" id="ARBA00023180"/>
    </source>
</evidence>
<dbReference type="Gene3D" id="3.30.1680.10">
    <property type="entry name" value="ligand-binding face of the semaphorins, domain 2"/>
    <property type="match status" value="1"/>
</dbReference>
<feature type="domain" description="Sema" evidence="8">
    <location>
        <begin position="1"/>
        <end position="473"/>
    </location>
</feature>
<reference evidence="9" key="2">
    <citation type="submission" date="2025-08" db="UniProtKB">
        <authorList>
            <consortium name="Ensembl"/>
        </authorList>
    </citation>
    <scope>IDENTIFICATION</scope>
</reference>
<dbReference type="InterPro" id="IPR002165">
    <property type="entry name" value="Plexin_repeat"/>
</dbReference>
<keyword evidence="4" id="KW-1015">Disulfide bond</keyword>
<dbReference type="GO" id="GO:0030215">
    <property type="term" value="F:semaphorin receptor binding"/>
    <property type="evidence" value="ECO:0007669"/>
    <property type="project" value="InterPro"/>
</dbReference>
<proteinExistence type="inferred from homology"/>
<dbReference type="GO" id="GO:0005615">
    <property type="term" value="C:extracellular space"/>
    <property type="evidence" value="ECO:0007669"/>
    <property type="project" value="TreeGrafter"/>
</dbReference>
<dbReference type="Proteomes" id="UP000314980">
    <property type="component" value="Unassembled WGS sequence"/>
</dbReference>
<evidence type="ECO:0000256" key="3">
    <source>
        <dbReference type="ARBA" id="ARBA00023136"/>
    </source>
</evidence>
<keyword evidence="3" id="KW-0472">Membrane</keyword>
<comment type="subcellular location">
    <subcellularLocation>
        <location evidence="1">Membrane</location>
    </subcellularLocation>
</comment>
<sequence>YLRSTGTAHHFAYLLNTSDYRILRMDEDHDRMYVGSKDHILSLDLHDINKDPHIIHWPVSERRRMECLVSGKDANEECANFIRLIEPWNRTQLYICGTGAYNPVCTFVNRGRKPQEEIFHLEPGRVESGKGKCSYDPKLNSVSALINGELYAGVYVDFMGTDSAIFRTLGTKTAMRTDQYNSRWLNDPTFIRVHLIPDSAERNDDKLYFFFREKSSEMGQSPVTQSRIGRICLNDDGGHCCLVNKWSTFLKARLICSVPGADGMETHFDELRDVYIQPTQDTKNPVIYGVFSVSGSVFKDIRMVFNGPFAHKEGPNYQWVAYTGKIPYPRPGTCPGGTFTPNMKSTKDYPDEVINFMRNHPAMYNAVYPVHKRPLVVRTNVDYEFTTITVDQVTAADGNYEVLFLGTDKGTVQKVIVLPRDDLQTEELVLEEVEVFKQQLYVSSVVGLTQLALHRCDVYGEACADCCLARDPYCAWDGKSCSRYSASQKRRSRRQDVKYGNPIRQCRGFNSNANKNTLEMVQYGVEGSSTFLECQARSPHAVIKWHLQRDNSDRRKEMRSDGRVLKTEQGLLLRSLQKNFKHTLVKLQLVVLSSRAVNSVLVEGGGGLAPSSLHSSSTQWTPSAGQYKDLLTILSQPEMSLINQYCQDYWQFGDPLLGALKAKDLKELKDQKKPRNRRHHGEEEEKEDQEEVET</sequence>
<evidence type="ECO:0000256" key="1">
    <source>
        <dbReference type="ARBA" id="ARBA00004370"/>
    </source>
</evidence>
<keyword evidence="10" id="KW-1185">Reference proteome</keyword>
<dbReference type="Gene3D" id="2.130.10.10">
    <property type="entry name" value="YVTN repeat-like/Quinoprotein amine dehydrogenase"/>
    <property type="match status" value="1"/>
</dbReference>
<dbReference type="SUPFAM" id="SSF101912">
    <property type="entry name" value="Sema domain"/>
    <property type="match status" value="1"/>
</dbReference>
<dbReference type="InterPro" id="IPR016201">
    <property type="entry name" value="PSI"/>
</dbReference>
<dbReference type="InterPro" id="IPR015943">
    <property type="entry name" value="WD40/YVTN_repeat-like_dom_sf"/>
</dbReference>
<dbReference type="GO" id="GO:0007411">
    <property type="term" value="P:axon guidance"/>
    <property type="evidence" value="ECO:0007669"/>
    <property type="project" value="TreeGrafter"/>
</dbReference>
<dbReference type="GO" id="GO:0045499">
    <property type="term" value="F:chemorepellent activity"/>
    <property type="evidence" value="ECO:0007669"/>
    <property type="project" value="TreeGrafter"/>
</dbReference>
<dbReference type="PANTHER" id="PTHR11036:SF27">
    <property type="entry name" value="SEMAPHORIN-3F"/>
    <property type="match status" value="1"/>
</dbReference>
<organism evidence="9 10">
    <name type="scientific">Lates calcarifer</name>
    <name type="common">Barramundi</name>
    <name type="synonym">Holocentrus calcarifer</name>
    <dbReference type="NCBI Taxonomy" id="8187"/>
    <lineage>
        <taxon>Eukaryota</taxon>
        <taxon>Metazoa</taxon>
        <taxon>Chordata</taxon>
        <taxon>Craniata</taxon>
        <taxon>Vertebrata</taxon>
        <taxon>Euteleostomi</taxon>
        <taxon>Actinopterygii</taxon>
        <taxon>Neopterygii</taxon>
        <taxon>Teleostei</taxon>
        <taxon>Neoteleostei</taxon>
        <taxon>Acanthomorphata</taxon>
        <taxon>Carangaria</taxon>
        <taxon>Carangaria incertae sedis</taxon>
        <taxon>Centropomidae</taxon>
        <taxon>Lates</taxon>
    </lineage>
</organism>
<dbReference type="InterPro" id="IPR001627">
    <property type="entry name" value="Semap_dom"/>
</dbReference>
<dbReference type="InterPro" id="IPR036352">
    <property type="entry name" value="Semap_dom_sf"/>
</dbReference>
<reference evidence="9" key="3">
    <citation type="submission" date="2025-09" db="UniProtKB">
        <authorList>
            <consortium name="Ensembl"/>
        </authorList>
    </citation>
    <scope>IDENTIFICATION</scope>
</reference>
<dbReference type="AlphaFoldDB" id="A0A4W6EPU8"/>
<dbReference type="FunFam" id="3.30.1680.10:FF:000001">
    <property type="entry name" value="Semaphorin 3F like"/>
    <property type="match status" value="1"/>
</dbReference>
<keyword evidence="5" id="KW-0325">Glycoprotein</keyword>
<evidence type="ECO:0000256" key="6">
    <source>
        <dbReference type="PROSITE-ProRule" id="PRU00352"/>
    </source>
</evidence>
<reference evidence="10" key="1">
    <citation type="submission" date="2015-09" db="EMBL/GenBank/DDBJ databases">
        <authorList>
            <person name="Sai Rama Sridatta P."/>
        </authorList>
    </citation>
    <scope>NUCLEOTIDE SEQUENCE [LARGE SCALE GENOMIC DNA]</scope>
</reference>
<dbReference type="GO" id="GO:0071526">
    <property type="term" value="P:semaphorin-plexin signaling pathway"/>
    <property type="evidence" value="ECO:0007669"/>
    <property type="project" value="TreeGrafter"/>
</dbReference>
<evidence type="ECO:0000256" key="4">
    <source>
        <dbReference type="ARBA" id="ARBA00023157"/>
    </source>
</evidence>
<dbReference type="GO" id="GO:0005886">
    <property type="term" value="C:plasma membrane"/>
    <property type="evidence" value="ECO:0007669"/>
    <property type="project" value="TreeGrafter"/>
</dbReference>
<dbReference type="InterPro" id="IPR027231">
    <property type="entry name" value="Semaphorin"/>
</dbReference>
<evidence type="ECO:0000313" key="9">
    <source>
        <dbReference type="Ensembl" id="ENSLCAP00010039933.1"/>
    </source>
</evidence>
<evidence type="ECO:0000256" key="7">
    <source>
        <dbReference type="SAM" id="MobiDB-lite"/>
    </source>
</evidence>
<comment type="caution">
    <text evidence="6">Lacks conserved residue(s) required for the propagation of feature annotation.</text>
</comment>
<dbReference type="PANTHER" id="PTHR11036">
    <property type="entry name" value="SEMAPHORIN"/>
    <property type="match status" value="1"/>
</dbReference>
<gene>
    <name evidence="9" type="primary">SEMA3F</name>
</gene>
<dbReference type="GO" id="GO:0030335">
    <property type="term" value="P:positive regulation of cell migration"/>
    <property type="evidence" value="ECO:0007669"/>
    <property type="project" value="TreeGrafter"/>
</dbReference>
<dbReference type="SMART" id="SM00630">
    <property type="entry name" value="Sema"/>
    <property type="match status" value="1"/>
</dbReference>
<protein>
    <submittedName>
        <fullName evidence="9">Semaphorin 3F</fullName>
    </submittedName>
</protein>
<dbReference type="GeneTree" id="ENSGT00940000156703"/>
<feature type="compositionally biased region" description="Acidic residues" evidence="7">
    <location>
        <begin position="684"/>
        <end position="694"/>
    </location>
</feature>
<dbReference type="InterPro" id="IPR013783">
    <property type="entry name" value="Ig-like_fold"/>
</dbReference>
<dbReference type="GO" id="GO:0001755">
    <property type="term" value="P:neural crest cell migration"/>
    <property type="evidence" value="ECO:0007669"/>
    <property type="project" value="TreeGrafter"/>
</dbReference>
<dbReference type="Pfam" id="PF01437">
    <property type="entry name" value="PSI"/>
    <property type="match status" value="1"/>
</dbReference>
<comment type="similarity">
    <text evidence="2">Belongs to the semaphorin family.</text>
</comment>
<evidence type="ECO:0000256" key="2">
    <source>
        <dbReference type="ARBA" id="ARBA00009492"/>
    </source>
</evidence>
<dbReference type="Ensembl" id="ENSLCAT00010040877.1">
    <property type="protein sequence ID" value="ENSLCAP00010039933.1"/>
    <property type="gene ID" value="ENSLCAG00010018634.1"/>
</dbReference>
<dbReference type="SMART" id="SM00423">
    <property type="entry name" value="PSI"/>
    <property type="match status" value="1"/>
</dbReference>
<dbReference type="Pfam" id="PF01403">
    <property type="entry name" value="Sema"/>
    <property type="match status" value="1"/>
</dbReference>
<evidence type="ECO:0000313" key="10">
    <source>
        <dbReference type="Proteomes" id="UP000314980"/>
    </source>
</evidence>
<dbReference type="FunFam" id="2.130.10.10:FF:000052">
    <property type="entry name" value="semaphorin-3F isoform X2"/>
    <property type="match status" value="1"/>
</dbReference>
<dbReference type="Gene3D" id="2.60.40.10">
    <property type="entry name" value="Immunoglobulins"/>
    <property type="match status" value="1"/>
</dbReference>
<name>A0A4W6EPU8_LATCA</name>
<feature type="region of interest" description="Disordered" evidence="7">
    <location>
        <begin position="667"/>
        <end position="694"/>
    </location>
</feature>
<dbReference type="PROSITE" id="PS51004">
    <property type="entry name" value="SEMA"/>
    <property type="match status" value="1"/>
</dbReference>
<accession>A0A4W6EPU8</accession>
<evidence type="ECO:0000259" key="8">
    <source>
        <dbReference type="PROSITE" id="PS51004"/>
    </source>
</evidence>